<keyword evidence="2 5" id="KW-0436">Ligase</keyword>
<keyword evidence="6" id="KW-1185">Reference proteome</keyword>
<reference evidence="5 6" key="1">
    <citation type="journal article" date="2010" name="Stand. Genomic Sci.">
        <title>Complete genome sequence of Desulfarculus baarsii type strain (2st14).</title>
        <authorList>
            <person name="Sun H."/>
            <person name="Spring S."/>
            <person name="Lapidus A."/>
            <person name="Davenport K."/>
            <person name="Del Rio T.G."/>
            <person name="Tice H."/>
            <person name="Nolan M."/>
            <person name="Copeland A."/>
            <person name="Cheng J.F."/>
            <person name="Lucas S."/>
            <person name="Tapia R."/>
            <person name="Goodwin L."/>
            <person name="Pitluck S."/>
            <person name="Ivanova N."/>
            <person name="Pagani I."/>
            <person name="Mavromatis K."/>
            <person name="Ovchinnikova G."/>
            <person name="Pati A."/>
            <person name="Chen A."/>
            <person name="Palaniappan K."/>
            <person name="Hauser L."/>
            <person name="Chang Y.J."/>
            <person name="Jeffries C.D."/>
            <person name="Detter J.C."/>
            <person name="Han C."/>
            <person name="Rohde M."/>
            <person name="Brambilla E."/>
            <person name="Goker M."/>
            <person name="Woyke T."/>
            <person name="Bristow J."/>
            <person name="Eisen J.A."/>
            <person name="Markowitz V."/>
            <person name="Hugenholtz P."/>
            <person name="Kyrpides N.C."/>
            <person name="Klenk H.P."/>
            <person name="Land M."/>
        </authorList>
    </citation>
    <scope>NUCLEOTIDE SEQUENCE [LARGE SCALE GENOMIC DNA]</scope>
    <source>
        <strain evidence="6">ATCC 33931 / DSM 2075 / LMG 7858 / VKM B-1802 / 2st14</strain>
    </source>
</reference>
<comment type="similarity">
    <text evidence="1">Belongs to the ATP-dependent AMP-binding enzyme family.</text>
</comment>
<dbReference type="EMBL" id="CP002085">
    <property type="protein sequence ID" value="ADK83517.1"/>
    <property type="molecule type" value="Genomic_DNA"/>
</dbReference>
<dbReference type="RefSeq" id="WP_013256973.1">
    <property type="nucleotide sequence ID" value="NC_014365.1"/>
</dbReference>
<organism evidence="5 6">
    <name type="scientific">Desulfarculus baarsii (strain ATCC 33931 / DSM 2075 / LMG 7858 / VKM B-1802 / 2st14)</name>
    <dbReference type="NCBI Taxonomy" id="644282"/>
    <lineage>
        <taxon>Bacteria</taxon>
        <taxon>Pseudomonadati</taxon>
        <taxon>Thermodesulfobacteriota</taxon>
        <taxon>Desulfarculia</taxon>
        <taxon>Desulfarculales</taxon>
        <taxon>Desulfarculaceae</taxon>
        <taxon>Desulfarculus</taxon>
    </lineage>
</organism>
<dbReference type="FunFam" id="3.30.300.30:FF:000008">
    <property type="entry name" value="2,3-dihydroxybenzoate-AMP ligase"/>
    <property type="match status" value="1"/>
</dbReference>
<evidence type="ECO:0000256" key="1">
    <source>
        <dbReference type="ARBA" id="ARBA00006432"/>
    </source>
</evidence>
<accession>E1QDJ8</accession>
<dbReference type="Gene3D" id="3.40.50.980">
    <property type="match status" value="2"/>
</dbReference>
<evidence type="ECO:0000256" key="2">
    <source>
        <dbReference type="ARBA" id="ARBA00022598"/>
    </source>
</evidence>
<dbReference type="eggNOG" id="COG0318">
    <property type="taxonomic scope" value="Bacteria"/>
</dbReference>
<dbReference type="SUPFAM" id="SSF56801">
    <property type="entry name" value="Acetyl-CoA synthetase-like"/>
    <property type="match status" value="1"/>
</dbReference>
<dbReference type="InterPro" id="IPR025110">
    <property type="entry name" value="AMP-bd_C"/>
</dbReference>
<dbReference type="HOGENOM" id="CLU_000022_59_7_7"/>
<protein>
    <submittedName>
        <fullName evidence="5">AMP-dependent synthetase and ligase</fullName>
    </submittedName>
</protein>
<dbReference type="PROSITE" id="PS00455">
    <property type="entry name" value="AMP_BINDING"/>
    <property type="match status" value="1"/>
</dbReference>
<dbReference type="Gene3D" id="3.30.300.30">
    <property type="match status" value="1"/>
</dbReference>
<gene>
    <name evidence="5" type="ordered locus">Deba_0138</name>
</gene>
<dbReference type="InterPro" id="IPR020845">
    <property type="entry name" value="AMP-binding_CS"/>
</dbReference>
<feature type="domain" description="AMP-binding enzyme C-terminal" evidence="4">
    <location>
        <begin position="490"/>
        <end position="565"/>
    </location>
</feature>
<dbReference type="InterPro" id="IPR045851">
    <property type="entry name" value="AMP-bd_C_sf"/>
</dbReference>
<sequence>MAVKPWHQSSRWPEGVPFDIDGYNKPVFAMLDDAARNYPNATYTIFQGGMRTFAQVKDTADRLANFLASRGIKHEDRVAIFLPNIPQYPEVFFGSSKAGAACVTCNPLYTIEELNYQLKDSGAKAVFCMDHPQFYKTTCEAIKGTDVQTVVICNIKSYLPKIKGFLGGLLGKLPKAESHDPSHFMYDDIIASSRPEPPKVNFDAEKDLAVILYTGGTTGVPKGAELKHTNFYSNVVALNKWIRVPNRPGERPGPMESGGAHTFLGVLPWYHSFGLTVCMLGSCYSANRLVCIPDPKAGNPPFTEVLKAIQDYKVTMTVAVPTIYTAFVNHALIKKFDLSSMAACSSGAAPLPPEVLKRFEEITGGVIFEGYGLTETTPVLTTNPTFADKRKIGSVGMPLPGTDIKIVDLDTGLVELPHGEDGEIAAAGPQIMRGYWQRPDANAEVFREIEGKRFFLTGDIGHIDEDGFVVITDRKKDLILVGGFNAYPKEIEEVLYTHPKVAQAAVVGVPDPSSGEAVKAFIQLKPGVTATEKEILDFCKDHLAGYKRPREIEFRDELPTSVVGKILRRVLRSEELEKRKK</sequence>
<dbReference type="InterPro" id="IPR000873">
    <property type="entry name" value="AMP-dep_synth/lig_dom"/>
</dbReference>
<dbReference type="PANTHER" id="PTHR24096:SF149">
    <property type="entry name" value="AMP-BINDING DOMAIN-CONTAINING PROTEIN-RELATED"/>
    <property type="match status" value="1"/>
</dbReference>
<feature type="domain" description="AMP-dependent synthetase/ligase" evidence="3">
    <location>
        <begin position="32"/>
        <end position="436"/>
    </location>
</feature>
<dbReference type="Pfam" id="PF13193">
    <property type="entry name" value="AMP-binding_C"/>
    <property type="match status" value="1"/>
</dbReference>
<evidence type="ECO:0000313" key="5">
    <source>
        <dbReference type="EMBL" id="ADK83517.1"/>
    </source>
</evidence>
<evidence type="ECO:0000259" key="4">
    <source>
        <dbReference type="Pfam" id="PF13193"/>
    </source>
</evidence>
<dbReference type="Gene3D" id="2.30.38.10">
    <property type="entry name" value="Luciferase, Domain 3"/>
    <property type="match status" value="1"/>
</dbReference>
<dbReference type="KEGG" id="dbr:Deba_0138"/>
<dbReference type="CDD" id="cd05936">
    <property type="entry name" value="FC-FACS_FadD_like"/>
    <property type="match status" value="1"/>
</dbReference>
<dbReference type="AlphaFoldDB" id="E1QDJ8"/>
<dbReference type="Pfam" id="PF00501">
    <property type="entry name" value="AMP-binding"/>
    <property type="match status" value="1"/>
</dbReference>
<name>E1QDJ8_DESB2</name>
<dbReference type="OrthoDB" id="9765680at2"/>
<proteinExistence type="inferred from homology"/>
<dbReference type="GO" id="GO:0016405">
    <property type="term" value="F:CoA-ligase activity"/>
    <property type="evidence" value="ECO:0007669"/>
    <property type="project" value="TreeGrafter"/>
</dbReference>
<evidence type="ECO:0000313" key="6">
    <source>
        <dbReference type="Proteomes" id="UP000009047"/>
    </source>
</evidence>
<dbReference type="PANTHER" id="PTHR24096">
    <property type="entry name" value="LONG-CHAIN-FATTY-ACID--COA LIGASE"/>
    <property type="match status" value="1"/>
</dbReference>
<evidence type="ECO:0000259" key="3">
    <source>
        <dbReference type="Pfam" id="PF00501"/>
    </source>
</evidence>
<dbReference type="STRING" id="644282.Deba_0138"/>
<dbReference type="Proteomes" id="UP000009047">
    <property type="component" value="Chromosome"/>
</dbReference>